<name>A0ABV6KSK1_9BACI</name>
<sequence>MLGLIALCFTIYFFAYLTIKAAGTTIRVVPIRTFDDYFIDYSRTKLGDGEE</sequence>
<organism evidence="1 2">
    <name type="scientific">Robertmurraya beringensis</name>
    <dbReference type="NCBI Taxonomy" id="641660"/>
    <lineage>
        <taxon>Bacteria</taxon>
        <taxon>Bacillati</taxon>
        <taxon>Bacillota</taxon>
        <taxon>Bacilli</taxon>
        <taxon>Bacillales</taxon>
        <taxon>Bacillaceae</taxon>
        <taxon>Robertmurraya</taxon>
    </lineage>
</organism>
<dbReference type="RefSeq" id="WP_160549571.1">
    <property type="nucleotide sequence ID" value="NZ_JBHLUU010000099.1"/>
</dbReference>
<evidence type="ECO:0000313" key="2">
    <source>
        <dbReference type="Proteomes" id="UP001589738"/>
    </source>
</evidence>
<comment type="caution">
    <text evidence="1">The sequence shown here is derived from an EMBL/GenBank/DDBJ whole genome shotgun (WGS) entry which is preliminary data.</text>
</comment>
<gene>
    <name evidence="1" type="ORF">ACFFHF_13870</name>
</gene>
<keyword evidence="2" id="KW-1185">Reference proteome</keyword>
<protein>
    <submittedName>
        <fullName evidence="1">Uncharacterized protein</fullName>
    </submittedName>
</protein>
<dbReference type="Proteomes" id="UP001589738">
    <property type="component" value="Unassembled WGS sequence"/>
</dbReference>
<accession>A0ABV6KSK1</accession>
<reference evidence="1 2" key="1">
    <citation type="submission" date="2024-09" db="EMBL/GenBank/DDBJ databases">
        <authorList>
            <person name="Sun Q."/>
            <person name="Mori K."/>
        </authorList>
    </citation>
    <scope>NUCLEOTIDE SEQUENCE [LARGE SCALE GENOMIC DNA]</scope>
    <source>
        <strain evidence="1 2">CGMCC 1.9126</strain>
    </source>
</reference>
<dbReference type="EMBL" id="JBHLUU010000099">
    <property type="protein sequence ID" value="MFC0476319.1"/>
    <property type="molecule type" value="Genomic_DNA"/>
</dbReference>
<evidence type="ECO:0000313" key="1">
    <source>
        <dbReference type="EMBL" id="MFC0476319.1"/>
    </source>
</evidence>
<proteinExistence type="predicted"/>